<dbReference type="InterPro" id="IPR050509">
    <property type="entry name" value="CoA-transferase_III"/>
</dbReference>
<dbReference type="InParanoid" id="A0A7F5QWI3"/>
<gene>
    <name evidence="3" type="primary">LOC112904213</name>
</gene>
<dbReference type="Gene3D" id="3.40.50.10540">
    <property type="entry name" value="Crotonobetainyl-coa:carnitine coa-transferase, domain 1"/>
    <property type="match status" value="1"/>
</dbReference>
<dbReference type="GO" id="GO:0008206">
    <property type="term" value="P:bile acid metabolic process"/>
    <property type="evidence" value="ECO:0007669"/>
    <property type="project" value="TreeGrafter"/>
</dbReference>
<evidence type="ECO:0000256" key="1">
    <source>
        <dbReference type="ARBA" id="ARBA00008383"/>
    </source>
</evidence>
<dbReference type="Gene3D" id="3.30.1540.10">
    <property type="entry name" value="formyl-coa transferase, domain 3"/>
    <property type="match status" value="1"/>
</dbReference>
<protein>
    <submittedName>
        <fullName evidence="3">Alpha-methylacyl-CoA racemase-like</fullName>
    </submittedName>
</protein>
<dbReference type="Proteomes" id="UP000192223">
    <property type="component" value="Unplaced"/>
</dbReference>
<dbReference type="OrthoDB" id="16747at2759"/>
<organism evidence="2 3">
    <name type="scientific">Agrilus planipennis</name>
    <name type="common">Emerald ash borer</name>
    <name type="synonym">Agrilus marcopoli</name>
    <dbReference type="NCBI Taxonomy" id="224129"/>
    <lineage>
        <taxon>Eukaryota</taxon>
        <taxon>Metazoa</taxon>
        <taxon>Ecdysozoa</taxon>
        <taxon>Arthropoda</taxon>
        <taxon>Hexapoda</taxon>
        <taxon>Insecta</taxon>
        <taxon>Pterygota</taxon>
        <taxon>Neoptera</taxon>
        <taxon>Endopterygota</taxon>
        <taxon>Coleoptera</taxon>
        <taxon>Polyphaga</taxon>
        <taxon>Elateriformia</taxon>
        <taxon>Buprestoidea</taxon>
        <taxon>Buprestidae</taxon>
        <taxon>Agrilinae</taxon>
        <taxon>Agrilus</taxon>
    </lineage>
</organism>
<reference evidence="3" key="1">
    <citation type="submission" date="2025-08" db="UniProtKB">
        <authorList>
            <consortium name="RefSeq"/>
        </authorList>
    </citation>
    <scope>IDENTIFICATION</scope>
    <source>
        <tissue evidence="3">Entire body</tissue>
    </source>
</reference>
<comment type="similarity">
    <text evidence="1">Belongs to the CoA-transferase III family.</text>
</comment>
<dbReference type="SUPFAM" id="SSF89796">
    <property type="entry name" value="CoA-transferase family III (CaiB/BaiF)"/>
    <property type="match status" value="1"/>
</dbReference>
<name>A0A7F5QWI3_AGRPL</name>
<dbReference type="InterPro" id="IPR003673">
    <property type="entry name" value="CoA-Trfase_fam_III"/>
</dbReference>
<dbReference type="GO" id="GO:0008111">
    <property type="term" value="F:alpha-methylacyl-CoA racemase activity"/>
    <property type="evidence" value="ECO:0007669"/>
    <property type="project" value="TreeGrafter"/>
</dbReference>
<dbReference type="InterPro" id="IPR023606">
    <property type="entry name" value="CoA-Trfase_III_dom_1_sf"/>
</dbReference>
<dbReference type="RefSeq" id="XP_025829486.1">
    <property type="nucleotide sequence ID" value="XM_025973701.1"/>
</dbReference>
<dbReference type="KEGG" id="apln:112904213"/>
<evidence type="ECO:0000313" key="2">
    <source>
        <dbReference type="Proteomes" id="UP000192223"/>
    </source>
</evidence>
<dbReference type="AlphaFoldDB" id="A0A7F5QWI3"/>
<proteinExistence type="inferred from homology"/>
<dbReference type="PANTHER" id="PTHR48228:SF5">
    <property type="entry name" value="ALPHA-METHYLACYL-COA RACEMASE"/>
    <property type="match status" value="1"/>
</dbReference>
<dbReference type="FunCoup" id="A0A7F5QWI3">
    <property type="interactions" value="283"/>
</dbReference>
<dbReference type="GO" id="GO:0005739">
    <property type="term" value="C:mitochondrion"/>
    <property type="evidence" value="ECO:0007669"/>
    <property type="project" value="TreeGrafter"/>
</dbReference>
<keyword evidence="2" id="KW-1185">Reference proteome</keyword>
<accession>A0A7F5QWI3</accession>
<sequence length="377" mass="41569">MALRGIKVVELAGLAPAPLCGMILADFGASVLRVDKVNAETELDCLCNGKSSLALNLKSAEGKSIFRKLCKKSDVLIEPFRRGVMESLGLGPAVLLEDNSKLIYARLTGYGQEGSMSLKAGHDINYVSLAGLLSFFGRSNDKPIPFNFTADFAGGGLLCALGIVMALFERNSSGLGQVVDSSMVQGSAYVDSWVYRSQHLPVWGNNRGENILDSGAHFYETYETKDQKYMAVGALEPQFYSNFLKGLNLNEDELPQFGDFKKNKKTLVNIFKEKTQKEWCEVFDKLDACVTPVLSIKEAALNDHNVTNKTFVKDVEENYAPQPAPKLSRTPAQTHCKEAFPKNGQDTEVILKDLDFSEKEISDFERQGIIKIIPSKL</sequence>
<evidence type="ECO:0000313" key="3">
    <source>
        <dbReference type="RefSeq" id="XP_025829486.1"/>
    </source>
</evidence>
<dbReference type="InterPro" id="IPR044855">
    <property type="entry name" value="CoA-Trfase_III_dom3_sf"/>
</dbReference>
<dbReference type="PANTHER" id="PTHR48228">
    <property type="entry name" value="SUCCINYL-COA--D-CITRAMALATE COA-TRANSFERASE"/>
    <property type="match status" value="1"/>
</dbReference>
<dbReference type="GeneID" id="112904213"/>
<dbReference type="Pfam" id="PF02515">
    <property type="entry name" value="CoA_transf_3"/>
    <property type="match status" value="1"/>
</dbReference>